<dbReference type="CDD" id="cd01282">
    <property type="entry name" value="HTH_MerR-like_sg3"/>
    <property type="match status" value="1"/>
</dbReference>
<dbReference type="Gene3D" id="1.10.1660.10">
    <property type="match status" value="1"/>
</dbReference>
<dbReference type="PANTHER" id="PTHR30204">
    <property type="entry name" value="REDOX-CYCLING DRUG-SENSING TRANSCRIPTIONAL ACTIVATOR SOXR"/>
    <property type="match status" value="1"/>
</dbReference>
<accession>A0A7Y4NXS9</accession>
<evidence type="ECO:0000313" key="6">
    <source>
        <dbReference type="Proteomes" id="UP000553957"/>
    </source>
</evidence>
<keyword evidence="1 3" id="KW-0238">DNA-binding</keyword>
<evidence type="ECO:0000313" key="5">
    <source>
        <dbReference type="Proteomes" id="UP000534306"/>
    </source>
</evidence>
<dbReference type="AlphaFoldDB" id="A0A7Y4NXS9"/>
<dbReference type="SUPFAM" id="SSF46955">
    <property type="entry name" value="Putative DNA-binding domain"/>
    <property type="match status" value="1"/>
</dbReference>
<dbReference type="Proteomes" id="UP000534306">
    <property type="component" value="Unassembled WGS sequence"/>
</dbReference>
<dbReference type="SMART" id="SM00422">
    <property type="entry name" value="HTH_MERR"/>
    <property type="match status" value="1"/>
</dbReference>
<proteinExistence type="predicted"/>
<dbReference type="RefSeq" id="WP_171672565.1">
    <property type="nucleotide sequence ID" value="NZ_BAAAGT010000002.1"/>
</dbReference>
<reference evidence="4 5" key="1">
    <citation type="submission" date="2020-05" db="EMBL/GenBank/DDBJ databases">
        <title>Genome sequence of Kribbella sandramycini ATCC 39419.</title>
        <authorList>
            <person name="Maclea K.S."/>
            <person name="Fair J.L."/>
        </authorList>
    </citation>
    <scope>NUCLEOTIDE SEQUENCE [LARGE SCALE GENOMIC DNA]</scope>
    <source>
        <strain evidence="4 5">ATCC 39419</strain>
    </source>
</reference>
<dbReference type="PRINTS" id="PR00040">
    <property type="entry name" value="HTHMERR"/>
</dbReference>
<dbReference type="InterPro" id="IPR047057">
    <property type="entry name" value="MerR_fam"/>
</dbReference>
<organism evidence="4 5">
    <name type="scientific">Kribbella sandramycini</name>
    <dbReference type="NCBI Taxonomy" id="60450"/>
    <lineage>
        <taxon>Bacteria</taxon>
        <taxon>Bacillati</taxon>
        <taxon>Actinomycetota</taxon>
        <taxon>Actinomycetes</taxon>
        <taxon>Propionibacteriales</taxon>
        <taxon>Kribbellaceae</taxon>
        <taxon>Kribbella</taxon>
    </lineage>
</organism>
<dbReference type="GO" id="GO:0003700">
    <property type="term" value="F:DNA-binding transcription factor activity"/>
    <property type="evidence" value="ECO:0007669"/>
    <property type="project" value="InterPro"/>
</dbReference>
<evidence type="ECO:0000313" key="3">
    <source>
        <dbReference type="EMBL" id="MBB6569974.1"/>
    </source>
</evidence>
<comment type="caution">
    <text evidence="4">The sequence shown here is derived from an EMBL/GenBank/DDBJ whole genome shotgun (WGS) entry which is preliminary data.</text>
</comment>
<protein>
    <submittedName>
        <fullName evidence="3">DNA-binding transcriptional MerR regulator</fullName>
    </submittedName>
    <submittedName>
        <fullName evidence="4">MerR family transcriptional regulator</fullName>
    </submittedName>
</protein>
<dbReference type="Pfam" id="PF13411">
    <property type="entry name" value="MerR_1"/>
    <property type="match status" value="1"/>
</dbReference>
<reference evidence="3 6" key="2">
    <citation type="submission" date="2020-08" db="EMBL/GenBank/DDBJ databases">
        <title>Sequencing the genomes of 1000 actinobacteria strains.</title>
        <authorList>
            <person name="Klenk H.-P."/>
        </authorList>
    </citation>
    <scope>NUCLEOTIDE SEQUENCE [LARGE SCALE GENOMIC DNA]</scope>
    <source>
        <strain evidence="3 6">DSM 15626</strain>
    </source>
</reference>
<sequence>MRIGELATRAGVSTRALRYYEERGLLESERSSAGQRQYAEEAVERVQLIQQLFAANLSSRTIAGLMPCVDGDLSPAEAQARLTRERDQIDAQIAELTAARGRLTAVIALCAKEYGRPVT</sequence>
<keyword evidence="5" id="KW-1185">Reference proteome</keyword>
<dbReference type="PANTHER" id="PTHR30204:SF97">
    <property type="entry name" value="MERR FAMILY REGULATORY PROTEIN"/>
    <property type="match status" value="1"/>
</dbReference>
<dbReference type="InterPro" id="IPR000551">
    <property type="entry name" value="MerR-type_HTH_dom"/>
</dbReference>
<dbReference type="EMBL" id="JACHKF010000001">
    <property type="protein sequence ID" value="MBB6569974.1"/>
    <property type="molecule type" value="Genomic_DNA"/>
</dbReference>
<dbReference type="GO" id="GO:0003677">
    <property type="term" value="F:DNA binding"/>
    <property type="evidence" value="ECO:0007669"/>
    <property type="project" value="UniProtKB-KW"/>
</dbReference>
<evidence type="ECO:0000256" key="1">
    <source>
        <dbReference type="ARBA" id="ARBA00023125"/>
    </source>
</evidence>
<dbReference type="EMBL" id="JABJRC010000002">
    <property type="protein sequence ID" value="NOL40202.1"/>
    <property type="molecule type" value="Genomic_DNA"/>
</dbReference>
<dbReference type="InterPro" id="IPR009061">
    <property type="entry name" value="DNA-bd_dom_put_sf"/>
</dbReference>
<dbReference type="PROSITE" id="PS00552">
    <property type="entry name" value="HTH_MERR_1"/>
    <property type="match status" value="1"/>
</dbReference>
<gene>
    <name evidence="3" type="ORF">HNR71_005611</name>
    <name evidence="4" type="ORF">HPO96_08095</name>
</gene>
<name>A0A7Y4NXS9_9ACTN</name>
<evidence type="ECO:0000313" key="4">
    <source>
        <dbReference type="EMBL" id="NOL40202.1"/>
    </source>
</evidence>
<evidence type="ECO:0000259" key="2">
    <source>
        <dbReference type="PROSITE" id="PS50937"/>
    </source>
</evidence>
<dbReference type="Proteomes" id="UP000553957">
    <property type="component" value="Unassembled WGS sequence"/>
</dbReference>
<dbReference type="PROSITE" id="PS50937">
    <property type="entry name" value="HTH_MERR_2"/>
    <property type="match status" value="1"/>
</dbReference>
<feature type="domain" description="HTH merR-type" evidence="2">
    <location>
        <begin position="1"/>
        <end position="68"/>
    </location>
</feature>